<dbReference type="Gene3D" id="2.40.50.1020">
    <property type="entry name" value="LytTr DNA-binding domain"/>
    <property type="match status" value="1"/>
</dbReference>
<keyword evidence="3" id="KW-0597">Phosphoprotein</keyword>
<organism evidence="6 7">
    <name type="scientific">Candidatus Coproplasma excrementigallinarum</name>
    <dbReference type="NCBI Taxonomy" id="2840747"/>
    <lineage>
        <taxon>Bacteria</taxon>
        <taxon>Bacillati</taxon>
        <taxon>Bacillota</taxon>
        <taxon>Clostridia</taxon>
        <taxon>Eubacteriales</taxon>
        <taxon>Candidatus Coproplasma</taxon>
    </lineage>
</organism>
<dbReference type="Pfam" id="PF00072">
    <property type="entry name" value="Response_reg"/>
    <property type="match status" value="1"/>
</dbReference>
<feature type="modified residue" description="4-aspartylphosphate" evidence="3">
    <location>
        <position position="56"/>
    </location>
</feature>
<comment type="function">
    <text evidence="2">May play the central regulatory role in sporulation. It may be an element of the effector pathway responsible for the activation of sporulation genes in response to nutritional stress. Spo0A may act in concert with spo0H (a sigma factor) to control the expression of some genes that are critical to the sporulation process.</text>
</comment>
<dbReference type="InterPro" id="IPR011006">
    <property type="entry name" value="CheY-like_superfamily"/>
</dbReference>
<evidence type="ECO:0000313" key="7">
    <source>
        <dbReference type="Proteomes" id="UP000824110"/>
    </source>
</evidence>
<dbReference type="AlphaFoldDB" id="A0A9D1MJS7"/>
<dbReference type="SUPFAM" id="SSF52172">
    <property type="entry name" value="CheY-like"/>
    <property type="match status" value="1"/>
</dbReference>
<dbReference type="InterPro" id="IPR007492">
    <property type="entry name" value="LytTR_DNA-bd_dom"/>
</dbReference>
<dbReference type="GO" id="GO:0000156">
    <property type="term" value="F:phosphorelay response regulator activity"/>
    <property type="evidence" value="ECO:0007669"/>
    <property type="project" value="InterPro"/>
</dbReference>
<dbReference type="Proteomes" id="UP000824110">
    <property type="component" value="Unassembled WGS sequence"/>
</dbReference>
<proteinExistence type="predicted"/>
<dbReference type="Pfam" id="PF04397">
    <property type="entry name" value="LytTR"/>
    <property type="match status" value="1"/>
</dbReference>
<dbReference type="GO" id="GO:0003677">
    <property type="term" value="F:DNA binding"/>
    <property type="evidence" value="ECO:0007669"/>
    <property type="project" value="InterPro"/>
</dbReference>
<evidence type="ECO:0000256" key="3">
    <source>
        <dbReference type="PROSITE-ProRule" id="PRU00169"/>
    </source>
</evidence>
<dbReference type="SMART" id="SM00448">
    <property type="entry name" value="REC"/>
    <property type="match status" value="1"/>
</dbReference>
<accession>A0A9D1MJS7</accession>
<dbReference type="EMBL" id="DVNE01000019">
    <property type="protein sequence ID" value="HIU61407.1"/>
    <property type="molecule type" value="Genomic_DNA"/>
</dbReference>
<evidence type="ECO:0000313" key="6">
    <source>
        <dbReference type="EMBL" id="HIU61407.1"/>
    </source>
</evidence>
<reference evidence="6" key="1">
    <citation type="submission" date="2020-10" db="EMBL/GenBank/DDBJ databases">
        <authorList>
            <person name="Gilroy R."/>
        </authorList>
    </citation>
    <scope>NUCLEOTIDE SEQUENCE</scope>
    <source>
        <strain evidence="6">CHK195-12923</strain>
    </source>
</reference>
<name>A0A9D1MJS7_9FIRM</name>
<evidence type="ECO:0000256" key="2">
    <source>
        <dbReference type="ARBA" id="ARBA00024867"/>
    </source>
</evidence>
<sequence>MVRIAIVEDERPFAEQLEGYIRRYGQSKGINYKISVFTNGIDLISAPEPSDIVFLDIEMPLMDGLDAAKKLRDVDKTACIIFVTRLAQCAVRGYEVDAMDYLIKPLEYEAFVPRFEKALRIAASSKSYEIILPLKSGFRRLTMIVYVEVSGHQLTFHLKTESFTQRMPLAKAREVLGADFVQCNKCYLVNLAYITEINADTVVVGGHSLELSRLKKRELLDAMAAYFGKKG</sequence>
<feature type="domain" description="Response regulatory" evidence="4">
    <location>
        <begin position="3"/>
        <end position="119"/>
    </location>
</feature>
<dbReference type="InterPro" id="IPR001789">
    <property type="entry name" value="Sig_transdc_resp-reg_receiver"/>
</dbReference>
<evidence type="ECO:0000256" key="1">
    <source>
        <dbReference type="ARBA" id="ARBA00018672"/>
    </source>
</evidence>
<evidence type="ECO:0000259" key="5">
    <source>
        <dbReference type="PROSITE" id="PS50930"/>
    </source>
</evidence>
<dbReference type="PANTHER" id="PTHR37299:SF1">
    <property type="entry name" value="STAGE 0 SPORULATION PROTEIN A HOMOLOG"/>
    <property type="match status" value="1"/>
</dbReference>
<dbReference type="SMART" id="SM00850">
    <property type="entry name" value="LytTR"/>
    <property type="match status" value="1"/>
</dbReference>
<reference evidence="6" key="2">
    <citation type="journal article" date="2021" name="PeerJ">
        <title>Extensive microbial diversity within the chicken gut microbiome revealed by metagenomics and culture.</title>
        <authorList>
            <person name="Gilroy R."/>
            <person name="Ravi A."/>
            <person name="Getino M."/>
            <person name="Pursley I."/>
            <person name="Horton D.L."/>
            <person name="Alikhan N.F."/>
            <person name="Baker D."/>
            <person name="Gharbi K."/>
            <person name="Hall N."/>
            <person name="Watson M."/>
            <person name="Adriaenssens E.M."/>
            <person name="Foster-Nyarko E."/>
            <person name="Jarju S."/>
            <person name="Secka A."/>
            <person name="Antonio M."/>
            <person name="Oren A."/>
            <person name="Chaudhuri R.R."/>
            <person name="La Ragione R."/>
            <person name="Hildebrand F."/>
            <person name="Pallen M.J."/>
        </authorList>
    </citation>
    <scope>NUCLEOTIDE SEQUENCE</scope>
    <source>
        <strain evidence="6">CHK195-12923</strain>
    </source>
</reference>
<dbReference type="PANTHER" id="PTHR37299">
    <property type="entry name" value="TRANSCRIPTIONAL REGULATOR-RELATED"/>
    <property type="match status" value="1"/>
</dbReference>
<feature type="domain" description="HTH LytTR-type" evidence="5">
    <location>
        <begin position="144"/>
        <end position="225"/>
    </location>
</feature>
<dbReference type="Gene3D" id="3.40.50.2300">
    <property type="match status" value="1"/>
</dbReference>
<dbReference type="PROSITE" id="PS50930">
    <property type="entry name" value="HTH_LYTTR"/>
    <property type="match status" value="1"/>
</dbReference>
<comment type="caution">
    <text evidence="6">The sequence shown here is derived from an EMBL/GenBank/DDBJ whole genome shotgun (WGS) entry which is preliminary data.</text>
</comment>
<dbReference type="InterPro" id="IPR046947">
    <property type="entry name" value="LytR-like"/>
</dbReference>
<dbReference type="PROSITE" id="PS50110">
    <property type="entry name" value="RESPONSE_REGULATORY"/>
    <property type="match status" value="1"/>
</dbReference>
<protein>
    <recommendedName>
        <fullName evidence="1">Stage 0 sporulation protein A homolog</fullName>
    </recommendedName>
</protein>
<evidence type="ECO:0000259" key="4">
    <source>
        <dbReference type="PROSITE" id="PS50110"/>
    </source>
</evidence>
<gene>
    <name evidence="6" type="ORF">IAB69_02025</name>
</gene>